<dbReference type="EMBL" id="JAIFRP010000003">
    <property type="protein sequence ID" value="KAK2588548.1"/>
    <property type="molecule type" value="Genomic_DNA"/>
</dbReference>
<keyword evidence="1" id="KW-0812">Transmembrane</keyword>
<sequence>MVLGADPAFRFSVFRSSDIRPERKMWLTRCIVLLGFVFLLMVGVNSTASPGRSPAMRYVNKQIIRTPTRCKEGWKMVNGRCRKPLNWIHS</sequence>
<evidence type="ECO:0000313" key="2">
    <source>
        <dbReference type="EMBL" id="KAK2588548.1"/>
    </source>
</evidence>
<evidence type="ECO:0000256" key="1">
    <source>
        <dbReference type="SAM" id="Phobius"/>
    </source>
</evidence>
<dbReference type="AlphaFoldDB" id="A0AAD9RZT3"/>
<accession>A0AAD9RZT3</accession>
<gene>
    <name evidence="2" type="ORF">KPH14_006325</name>
</gene>
<keyword evidence="3" id="KW-1185">Reference proteome</keyword>
<reference evidence="2" key="1">
    <citation type="submission" date="2021-08" db="EMBL/GenBank/DDBJ databases">
        <authorList>
            <person name="Misof B."/>
            <person name="Oliver O."/>
            <person name="Podsiadlowski L."/>
            <person name="Donath A."/>
            <person name="Peters R."/>
            <person name="Mayer C."/>
            <person name="Rust J."/>
            <person name="Gunkel S."/>
            <person name="Lesny P."/>
            <person name="Martin S."/>
            <person name="Oeyen J.P."/>
            <person name="Petersen M."/>
            <person name="Panagiotis P."/>
            <person name="Wilbrandt J."/>
            <person name="Tanja T."/>
        </authorList>
    </citation>
    <scope>NUCLEOTIDE SEQUENCE</scope>
    <source>
        <strain evidence="2">GBR_01_08_01A</strain>
        <tissue evidence="2">Thorax + abdomen</tissue>
    </source>
</reference>
<dbReference type="Proteomes" id="UP001258017">
    <property type="component" value="Unassembled WGS sequence"/>
</dbReference>
<organism evidence="2 3">
    <name type="scientific">Odynerus spinipes</name>
    <dbReference type="NCBI Taxonomy" id="1348599"/>
    <lineage>
        <taxon>Eukaryota</taxon>
        <taxon>Metazoa</taxon>
        <taxon>Ecdysozoa</taxon>
        <taxon>Arthropoda</taxon>
        <taxon>Hexapoda</taxon>
        <taxon>Insecta</taxon>
        <taxon>Pterygota</taxon>
        <taxon>Neoptera</taxon>
        <taxon>Endopterygota</taxon>
        <taxon>Hymenoptera</taxon>
        <taxon>Apocrita</taxon>
        <taxon>Aculeata</taxon>
        <taxon>Vespoidea</taxon>
        <taxon>Vespidae</taxon>
        <taxon>Eumeninae</taxon>
        <taxon>Odynerus</taxon>
    </lineage>
</organism>
<comment type="caution">
    <text evidence="2">The sequence shown here is derived from an EMBL/GenBank/DDBJ whole genome shotgun (WGS) entry which is preliminary data.</text>
</comment>
<feature type="transmembrane region" description="Helical" evidence="1">
    <location>
        <begin position="26"/>
        <end position="48"/>
    </location>
</feature>
<name>A0AAD9RZT3_9HYME</name>
<evidence type="ECO:0000313" key="3">
    <source>
        <dbReference type="Proteomes" id="UP001258017"/>
    </source>
</evidence>
<keyword evidence="1" id="KW-1133">Transmembrane helix</keyword>
<reference evidence="2" key="2">
    <citation type="journal article" date="2023" name="Commun. Biol.">
        <title>Intrasexual cuticular hydrocarbon dimorphism in a wasp sheds light on hydrocarbon biosynthesis genes in Hymenoptera.</title>
        <authorList>
            <person name="Moris V.C."/>
            <person name="Podsiadlowski L."/>
            <person name="Martin S."/>
            <person name="Oeyen J.P."/>
            <person name="Donath A."/>
            <person name="Petersen M."/>
            <person name="Wilbrandt J."/>
            <person name="Misof B."/>
            <person name="Liedtke D."/>
            <person name="Thamm M."/>
            <person name="Scheiner R."/>
            <person name="Schmitt T."/>
            <person name="Niehuis O."/>
        </authorList>
    </citation>
    <scope>NUCLEOTIDE SEQUENCE</scope>
    <source>
        <strain evidence="2">GBR_01_08_01A</strain>
    </source>
</reference>
<proteinExistence type="predicted"/>
<keyword evidence="1" id="KW-0472">Membrane</keyword>
<protein>
    <submittedName>
        <fullName evidence="2">Uncharacterized protein</fullName>
    </submittedName>
</protein>